<comment type="subcellular location">
    <subcellularLocation>
        <location evidence="1">Membrane</location>
        <topology evidence="1">Multi-pass membrane protein</topology>
    </subcellularLocation>
</comment>
<dbReference type="Pfam" id="PF00375">
    <property type="entry name" value="SDF"/>
    <property type="match status" value="1"/>
</dbReference>
<dbReference type="PANTHER" id="PTHR42865:SF1">
    <property type="entry name" value="AEROBIC C4-DICARBOXYLATE TRANSPORT PROTEIN"/>
    <property type="match status" value="1"/>
</dbReference>
<evidence type="ECO:0000256" key="7">
    <source>
        <dbReference type="SAM" id="Phobius"/>
    </source>
</evidence>
<evidence type="ECO:0000256" key="3">
    <source>
        <dbReference type="ARBA" id="ARBA00022692"/>
    </source>
</evidence>
<evidence type="ECO:0000256" key="5">
    <source>
        <dbReference type="ARBA" id="ARBA00023136"/>
    </source>
</evidence>
<feature type="non-terminal residue" evidence="8">
    <location>
        <position position="116"/>
    </location>
</feature>
<feature type="transmembrane region" description="Helical" evidence="7">
    <location>
        <begin position="97"/>
        <end position="115"/>
    </location>
</feature>
<evidence type="ECO:0000313" key="9">
    <source>
        <dbReference type="Proteomes" id="UP000523795"/>
    </source>
</evidence>
<feature type="region of interest" description="Disordered" evidence="6">
    <location>
        <begin position="1"/>
        <end position="23"/>
    </location>
</feature>
<keyword evidence="3 7" id="KW-0812">Transmembrane</keyword>
<keyword evidence="9" id="KW-1185">Reference proteome</keyword>
<keyword evidence="4 7" id="KW-1133">Transmembrane helix</keyword>
<evidence type="ECO:0000256" key="2">
    <source>
        <dbReference type="ARBA" id="ARBA00022448"/>
    </source>
</evidence>
<gene>
    <name evidence="8" type="ORF">HER39_12400</name>
</gene>
<dbReference type="InterPro" id="IPR001991">
    <property type="entry name" value="Na-dicarboxylate_symporter"/>
</dbReference>
<evidence type="ECO:0000256" key="1">
    <source>
        <dbReference type="ARBA" id="ARBA00004141"/>
    </source>
</evidence>
<dbReference type="Gene3D" id="1.10.3860.10">
    <property type="entry name" value="Sodium:dicarboxylate symporter"/>
    <property type="match status" value="1"/>
</dbReference>
<comment type="caution">
    <text evidence="8">The sequence shown here is derived from an EMBL/GenBank/DDBJ whole genome shotgun (WGS) entry which is preliminary data.</text>
</comment>
<reference evidence="8 9" key="1">
    <citation type="submission" date="2020-04" db="EMBL/GenBank/DDBJ databases">
        <authorList>
            <person name="Liu S."/>
        </authorList>
    </citation>
    <scope>NUCLEOTIDE SEQUENCE [LARGE SCALE GENOMIC DNA]</scope>
    <source>
        <strain evidence="8 9">CGMCC 1.15091</strain>
    </source>
</reference>
<evidence type="ECO:0000256" key="6">
    <source>
        <dbReference type="SAM" id="MobiDB-lite"/>
    </source>
</evidence>
<accession>A0ABX1JQ26</accession>
<dbReference type="Proteomes" id="UP000523795">
    <property type="component" value="Unassembled WGS sequence"/>
</dbReference>
<name>A0ABX1JQ26_9MICC</name>
<dbReference type="EMBL" id="JAAZSR010000213">
    <property type="protein sequence ID" value="NKX51353.1"/>
    <property type="molecule type" value="Genomic_DNA"/>
</dbReference>
<dbReference type="SUPFAM" id="SSF118215">
    <property type="entry name" value="Proton glutamate symport protein"/>
    <property type="match status" value="1"/>
</dbReference>
<dbReference type="InterPro" id="IPR036458">
    <property type="entry name" value="Na:dicarbo_symporter_sf"/>
</dbReference>
<dbReference type="PRINTS" id="PR00173">
    <property type="entry name" value="EDTRNSPORT"/>
</dbReference>
<keyword evidence="2" id="KW-0813">Transport</keyword>
<protein>
    <submittedName>
        <fullName evidence="8">Cation:dicarboxylase symporter family transporter</fullName>
    </submittedName>
</protein>
<evidence type="ECO:0000256" key="4">
    <source>
        <dbReference type="ARBA" id="ARBA00022989"/>
    </source>
</evidence>
<proteinExistence type="predicted"/>
<keyword evidence="5 7" id="KW-0472">Membrane</keyword>
<feature type="compositionally biased region" description="Low complexity" evidence="6">
    <location>
        <begin position="8"/>
        <end position="21"/>
    </location>
</feature>
<evidence type="ECO:0000313" key="8">
    <source>
        <dbReference type="EMBL" id="NKX51353.1"/>
    </source>
</evidence>
<dbReference type="PANTHER" id="PTHR42865">
    <property type="entry name" value="PROTON/GLUTAMATE-ASPARTATE SYMPORTER"/>
    <property type="match status" value="1"/>
</dbReference>
<organism evidence="8 9">
    <name type="scientific">Arthrobacter deserti</name>
    <dbReference type="NCBI Taxonomy" id="1742687"/>
    <lineage>
        <taxon>Bacteria</taxon>
        <taxon>Bacillati</taxon>
        <taxon>Actinomycetota</taxon>
        <taxon>Actinomycetes</taxon>
        <taxon>Micrococcales</taxon>
        <taxon>Micrococcaceae</taxon>
        <taxon>Arthrobacter</taxon>
    </lineage>
</organism>
<feature type="transmembrane region" description="Helical" evidence="7">
    <location>
        <begin position="32"/>
        <end position="51"/>
    </location>
</feature>
<feature type="transmembrane region" description="Helical" evidence="7">
    <location>
        <begin position="63"/>
        <end position="85"/>
    </location>
</feature>
<sequence length="116" mass="11633">MASSADIPSGGSRPAGPGSTGTAVRKKDRTHFLYMAAIAAVVLGAVLGLAAPEAGRALKPLGTRFVALIKMMIAPIIFCTIVLGVGSIAKAATVGKVGGLALVYFMLMSTFALAIG</sequence>